<sequence>MSIMPRQFPRRRPGAIEGRLSDLILALTGVLLLGMGMLMLLSWLSDGAEGAVAGYGIVRDS</sequence>
<comment type="caution">
    <text evidence="2">The sequence shown here is derived from an EMBL/GenBank/DDBJ whole genome shotgun (WGS) entry which is preliminary data.</text>
</comment>
<dbReference type="RefSeq" id="WP_043342450.1">
    <property type="nucleotide sequence ID" value="NZ_CAJCKR010000030.1"/>
</dbReference>
<gene>
    <name evidence="2" type="ORF">ABIC20_007085</name>
</gene>
<accession>A0ABV2NT57</accession>
<feature type="transmembrane region" description="Helical" evidence="1">
    <location>
        <begin position="20"/>
        <end position="44"/>
    </location>
</feature>
<keyword evidence="1" id="KW-0812">Transmembrane</keyword>
<evidence type="ECO:0008006" key="4">
    <source>
        <dbReference type="Google" id="ProtNLM"/>
    </source>
</evidence>
<evidence type="ECO:0000313" key="3">
    <source>
        <dbReference type="Proteomes" id="UP001549119"/>
    </source>
</evidence>
<keyword evidence="1" id="KW-0472">Membrane</keyword>
<dbReference type="Proteomes" id="UP001549119">
    <property type="component" value="Unassembled WGS sequence"/>
</dbReference>
<organism evidence="2 3">
    <name type="scientific">Methylobacterium radiotolerans</name>
    <dbReference type="NCBI Taxonomy" id="31998"/>
    <lineage>
        <taxon>Bacteria</taxon>
        <taxon>Pseudomonadati</taxon>
        <taxon>Pseudomonadota</taxon>
        <taxon>Alphaproteobacteria</taxon>
        <taxon>Hyphomicrobiales</taxon>
        <taxon>Methylobacteriaceae</taxon>
        <taxon>Methylobacterium</taxon>
    </lineage>
</organism>
<dbReference type="EMBL" id="JBEPNW010000003">
    <property type="protein sequence ID" value="MET3869707.1"/>
    <property type="molecule type" value="Genomic_DNA"/>
</dbReference>
<evidence type="ECO:0000313" key="2">
    <source>
        <dbReference type="EMBL" id="MET3869707.1"/>
    </source>
</evidence>
<reference evidence="2 3" key="1">
    <citation type="submission" date="2024-06" db="EMBL/GenBank/DDBJ databases">
        <title>Genomics of switchgrass bacterial isolates.</title>
        <authorList>
            <person name="Shade A."/>
        </authorList>
    </citation>
    <scope>NUCLEOTIDE SEQUENCE [LARGE SCALE GENOMIC DNA]</scope>
    <source>
        <strain evidence="2 3">PvP084</strain>
    </source>
</reference>
<name>A0ABV2NT57_9HYPH</name>
<keyword evidence="3" id="KW-1185">Reference proteome</keyword>
<protein>
    <recommendedName>
        <fullName evidence="4">Rod shape-determining protein RodA</fullName>
    </recommendedName>
</protein>
<keyword evidence="1" id="KW-1133">Transmembrane helix</keyword>
<evidence type="ECO:0000256" key="1">
    <source>
        <dbReference type="SAM" id="Phobius"/>
    </source>
</evidence>
<proteinExistence type="predicted"/>